<dbReference type="GeneID" id="98308489"/>
<feature type="domain" description="UvrD-like helicase ATP-binding" evidence="15">
    <location>
        <begin position="4"/>
        <end position="470"/>
    </location>
</feature>
<comment type="caution">
    <text evidence="17">The sequence shown here is derived from an EMBL/GenBank/DDBJ whole genome shotgun (WGS) entry which is preliminary data.</text>
</comment>
<evidence type="ECO:0000256" key="8">
    <source>
        <dbReference type="ARBA" id="ARBA00023125"/>
    </source>
</evidence>
<dbReference type="NCBIfam" id="TIGR02785">
    <property type="entry name" value="addA_Gpos"/>
    <property type="match status" value="1"/>
</dbReference>
<evidence type="ECO:0000256" key="6">
    <source>
        <dbReference type="ARBA" id="ARBA00022839"/>
    </source>
</evidence>
<comment type="catalytic activity">
    <reaction evidence="12 13">
        <text>ATP + H2O = ADP + phosphate + H(+)</text>
        <dbReference type="Rhea" id="RHEA:13065"/>
        <dbReference type="ChEBI" id="CHEBI:15377"/>
        <dbReference type="ChEBI" id="CHEBI:15378"/>
        <dbReference type="ChEBI" id="CHEBI:30616"/>
        <dbReference type="ChEBI" id="CHEBI:43474"/>
        <dbReference type="ChEBI" id="CHEBI:456216"/>
        <dbReference type="EC" id="5.6.2.4"/>
    </reaction>
</comment>
<dbReference type="PANTHER" id="PTHR11070:SF48">
    <property type="entry name" value="ATP-DEPENDENT HELICASE_NUCLEASE SUBUNIT A"/>
    <property type="match status" value="1"/>
</dbReference>
<evidence type="ECO:0000256" key="9">
    <source>
        <dbReference type="ARBA" id="ARBA00023204"/>
    </source>
</evidence>
<dbReference type="Gene3D" id="3.90.320.10">
    <property type="match status" value="1"/>
</dbReference>
<dbReference type="AlphaFoldDB" id="A0A0R1V2U5"/>
<evidence type="ECO:0000256" key="5">
    <source>
        <dbReference type="ARBA" id="ARBA00022806"/>
    </source>
</evidence>
<evidence type="ECO:0000256" key="14">
    <source>
        <dbReference type="PROSITE-ProRule" id="PRU00560"/>
    </source>
</evidence>
<keyword evidence="3 13" id="KW-0227">DNA damage</keyword>
<keyword evidence="10 13" id="KW-0413">Isomerase</keyword>
<keyword evidence="18" id="KW-1185">Reference proteome</keyword>
<evidence type="ECO:0000313" key="17">
    <source>
        <dbReference type="EMBL" id="KRL97763.1"/>
    </source>
</evidence>
<dbReference type="GO" id="GO:0043138">
    <property type="term" value="F:3'-5' DNA helicase activity"/>
    <property type="evidence" value="ECO:0007669"/>
    <property type="project" value="UniProtKB-UniRule"/>
</dbReference>
<comment type="subunit">
    <text evidence="13">Heterodimer of AddA and AddB/RexB.</text>
</comment>
<dbReference type="InterPro" id="IPR000212">
    <property type="entry name" value="DNA_helicase_UvrD/REP"/>
</dbReference>
<keyword evidence="5 13" id="KW-0347">Helicase</keyword>
<dbReference type="Pfam" id="PF00580">
    <property type="entry name" value="UvrD-helicase"/>
    <property type="match status" value="1"/>
</dbReference>
<keyword evidence="9 13" id="KW-0234">DNA repair</keyword>
<dbReference type="EC" id="3.1.-.-" evidence="13"/>
<comment type="catalytic activity">
    <reaction evidence="11 13">
        <text>Couples ATP hydrolysis with the unwinding of duplex DNA by translocating in the 3'-5' direction.</text>
        <dbReference type="EC" id="5.6.2.4"/>
    </reaction>
</comment>
<evidence type="ECO:0000259" key="15">
    <source>
        <dbReference type="PROSITE" id="PS51198"/>
    </source>
</evidence>
<evidence type="ECO:0000256" key="4">
    <source>
        <dbReference type="ARBA" id="ARBA00022801"/>
    </source>
</evidence>
<dbReference type="Pfam" id="PF13361">
    <property type="entry name" value="UvrD_C"/>
    <property type="match status" value="1"/>
</dbReference>
<evidence type="ECO:0000256" key="7">
    <source>
        <dbReference type="ARBA" id="ARBA00022840"/>
    </source>
</evidence>
<dbReference type="Gene3D" id="3.40.50.300">
    <property type="entry name" value="P-loop containing nucleotide triphosphate hydrolases"/>
    <property type="match status" value="4"/>
</dbReference>
<name>A0A0R1V2U5_9LACO</name>
<evidence type="ECO:0000256" key="1">
    <source>
        <dbReference type="ARBA" id="ARBA00022722"/>
    </source>
</evidence>
<dbReference type="InterPro" id="IPR014016">
    <property type="entry name" value="UvrD-like_ATP-bd"/>
</dbReference>
<gene>
    <name evidence="13" type="primary">addA</name>
    <name evidence="17" type="ORF">FD50_GL001131</name>
</gene>
<dbReference type="EC" id="5.6.2.4" evidence="13"/>
<keyword evidence="2 13" id="KW-0547">Nucleotide-binding</keyword>
<dbReference type="SUPFAM" id="SSF52980">
    <property type="entry name" value="Restriction endonuclease-like"/>
    <property type="match status" value="1"/>
</dbReference>
<dbReference type="PROSITE" id="PS51198">
    <property type="entry name" value="UVRD_HELICASE_ATP_BIND"/>
    <property type="match status" value="1"/>
</dbReference>
<dbReference type="RefSeq" id="WP_056961050.1">
    <property type="nucleotide sequence ID" value="NZ_AZFQ01000049.1"/>
</dbReference>
<dbReference type="InterPro" id="IPR014152">
    <property type="entry name" value="AddA"/>
</dbReference>
<dbReference type="InterPro" id="IPR027417">
    <property type="entry name" value="P-loop_NTPase"/>
</dbReference>
<evidence type="ECO:0000256" key="3">
    <source>
        <dbReference type="ARBA" id="ARBA00022763"/>
    </source>
</evidence>
<dbReference type="GO" id="GO:0033202">
    <property type="term" value="C:DNA helicase complex"/>
    <property type="evidence" value="ECO:0007669"/>
    <property type="project" value="TreeGrafter"/>
</dbReference>
<dbReference type="InterPro" id="IPR014017">
    <property type="entry name" value="DNA_helicase_UvrD-like_C"/>
</dbReference>
<keyword evidence="7 13" id="KW-0067">ATP-binding</keyword>
<dbReference type="OrthoDB" id="9810135at2"/>
<dbReference type="GO" id="GO:0016887">
    <property type="term" value="F:ATP hydrolysis activity"/>
    <property type="evidence" value="ECO:0007669"/>
    <property type="project" value="RHEA"/>
</dbReference>
<comment type="similarity">
    <text evidence="13">Belongs to the helicase family. AddA subfamily.</text>
</comment>
<evidence type="ECO:0000256" key="10">
    <source>
        <dbReference type="ARBA" id="ARBA00023235"/>
    </source>
</evidence>
<reference evidence="17 18" key="1">
    <citation type="journal article" date="2015" name="Genome Announc.">
        <title>Expanding the biotechnology potential of lactobacilli through comparative genomics of 213 strains and associated genera.</title>
        <authorList>
            <person name="Sun Z."/>
            <person name="Harris H.M."/>
            <person name="McCann A."/>
            <person name="Guo C."/>
            <person name="Argimon S."/>
            <person name="Zhang W."/>
            <person name="Yang X."/>
            <person name="Jeffery I.B."/>
            <person name="Cooney J.C."/>
            <person name="Kagawa T.F."/>
            <person name="Liu W."/>
            <person name="Song Y."/>
            <person name="Salvetti E."/>
            <person name="Wrobel A."/>
            <person name="Rasinkangas P."/>
            <person name="Parkhill J."/>
            <person name="Rea M.C."/>
            <person name="O'Sullivan O."/>
            <person name="Ritari J."/>
            <person name="Douillard F.P."/>
            <person name="Paul Ross R."/>
            <person name="Yang R."/>
            <person name="Briner A.E."/>
            <person name="Felis G.E."/>
            <person name="de Vos W.M."/>
            <person name="Barrangou R."/>
            <person name="Klaenhammer T.R."/>
            <person name="Caufield P.W."/>
            <person name="Cui Y."/>
            <person name="Zhang H."/>
            <person name="O'Toole P.W."/>
        </authorList>
    </citation>
    <scope>NUCLEOTIDE SEQUENCE [LARGE SCALE GENOMIC DNA]</scope>
    <source>
        <strain evidence="17 18">DSM 16230</strain>
    </source>
</reference>
<organism evidence="17 18">
    <name type="scientific">Liquorilactobacillus satsumensis DSM 16230 = JCM 12392</name>
    <dbReference type="NCBI Taxonomy" id="1423801"/>
    <lineage>
        <taxon>Bacteria</taxon>
        <taxon>Bacillati</taxon>
        <taxon>Bacillota</taxon>
        <taxon>Bacilli</taxon>
        <taxon>Lactobacillales</taxon>
        <taxon>Lactobacillaceae</taxon>
        <taxon>Liquorilactobacillus</taxon>
    </lineage>
</organism>
<dbReference type="InterPro" id="IPR011335">
    <property type="entry name" value="Restrct_endonuc-II-like"/>
</dbReference>
<comment type="cofactor">
    <cofactor evidence="13">
        <name>Mg(2+)</name>
        <dbReference type="ChEBI" id="CHEBI:18420"/>
    </cofactor>
</comment>
<feature type="binding site" evidence="14">
    <location>
        <begin position="25"/>
        <end position="32"/>
    </location>
    <ligand>
        <name>ATP</name>
        <dbReference type="ChEBI" id="CHEBI:30616"/>
    </ligand>
</feature>
<dbReference type="Proteomes" id="UP000051166">
    <property type="component" value="Unassembled WGS sequence"/>
</dbReference>
<dbReference type="Pfam" id="PF12705">
    <property type="entry name" value="PDDEXK_1"/>
    <property type="match status" value="1"/>
</dbReference>
<dbReference type="STRING" id="1423801.FD50_GL001131"/>
<evidence type="ECO:0000256" key="11">
    <source>
        <dbReference type="ARBA" id="ARBA00034617"/>
    </source>
</evidence>
<dbReference type="InterPro" id="IPR011604">
    <property type="entry name" value="PDDEXK-like_dom_sf"/>
</dbReference>
<dbReference type="GO" id="GO:0008408">
    <property type="term" value="F:3'-5' exonuclease activity"/>
    <property type="evidence" value="ECO:0007669"/>
    <property type="project" value="UniProtKB-UniRule"/>
</dbReference>
<accession>A0A0R1V2U5</accession>
<dbReference type="PROSITE" id="PS51217">
    <property type="entry name" value="UVRD_HELICASE_CTER"/>
    <property type="match status" value="1"/>
</dbReference>
<dbReference type="GO" id="GO:0005829">
    <property type="term" value="C:cytosol"/>
    <property type="evidence" value="ECO:0007669"/>
    <property type="project" value="TreeGrafter"/>
</dbReference>
<dbReference type="InterPro" id="IPR038726">
    <property type="entry name" value="PDDEXK_AddAB-type"/>
</dbReference>
<feature type="domain" description="UvrD-like helicase C-terminal" evidence="16">
    <location>
        <begin position="507"/>
        <end position="800"/>
    </location>
</feature>
<proteinExistence type="inferred from homology"/>
<dbReference type="PATRIC" id="fig|1423801.4.peg.1153"/>
<keyword evidence="6 13" id="KW-0269">Exonuclease</keyword>
<dbReference type="GO" id="GO:0005524">
    <property type="term" value="F:ATP binding"/>
    <property type="evidence" value="ECO:0007669"/>
    <property type="project" value="UniProtKB-UniRule"/>
</dbReference>
<protein>
    <recommendedName>
        <fullName evidence="13">ATP-dependent helicase/nuclease subunit A</fullName>
        <ecNumber evidence="13">3.1.-.-</ecNumber>
        <ecNumber evidence="13">5.6.2.4</ecNumber>
    </recommendedName>
    <alternativeName>
        <fullName evidence="13">ATP-dependent helicase/nuclease AddA</fullName>
    </alternativeName>
    <alternativeName>
        <fullName evidence="13">DNA 3'-5' helicase AddA</fullName>
    </alternativeName>
</protein>
<dbReference type="GO" id="GO:0000724">
    <property type="term" value="P:double-strand break repair via homologous recombination"/>
    <property type="evidence" value="ECO:0007669"/>
    <property type="project" value="UniProtKB-UniRule"/>
</dbReference>
<dbReference type="EMBL" id="AZFQ01000049">
    <property type="protein sequence ID" value="KRL97763.1"/>
    <property type="molecule type" value="Genomic_DNA"/>
</dbReference>
<dbReference type="HAMAP" id="MF_01451">
    <property type="entry name" value="AddA"/>
    <property type="match status" value="1"/>
</dbReference>
<keyword evidence="1 13" id="KW-0540">Nuclease</keyword>
<dbReference type="SUPFAM" id="SSF52540">
    <property type="entry name" value="P-loop containing nucleoside triphosphate hydrolases"/>
    <property type="match status" value="1"/>
</dbReference>
<sequence length="1242" mass="141476">MAKINFTPAQKSAIQEKGANILVSASAGSGKTRVLVERVLHHLQTGIEIDRMLIVTFTDAAAVEMRERIQGALQKEIATASSAKKQWFVTQLTKLNTANISTLHAFCLHLIQSYYYLIGLDPVFRLLSDETERELLREDVWDTVREEFYSQNDPVFEQLTQNFSNDRSDEGLTALVFRTFDFSNAKAAPSKWLKQLAVDYQTEGALTTGELYQKKLLPVFKEQLEQAVAELQTAQEIVTQAALPKFTEILEADQKQLGQLQSQLTTSSWNTLRAAFQGFTFKRAPVLRKLEPVQKAAKDEVLAQRQHAKNIVSELSERYFLLEEEQLKAILLDSKKLIAKLGQVVHTFARAFAAEKKQRHLLDFNDLEHLALKILQTNTQEARQVRADLQQKFSEILVDEYQDTNQLQETLLQLLTKSDKGNLFMVGDVKQSIYGFRLADPALFLQKYHAYAHDDSQGKRIVLAENFRSVKDVTAFTNLIFMQLMDKQVGGLDYDQNAQLRYGATYYPELNTTTQILLYESGTQEKTTTHELEPFDEHFVAESAAAGQIRLTAQQIKQLLAQKRTIYDRQQGQERLMQYSDIVLLVPTRNNNLLIMSEFQQAGIPIDVKDAQNYFQTTEIQIMLSFLKIIDNPYQDIPLVSVLRSPIVGLKENALAYLRINEKTGDYYQAVKHFWLNFDPQKEGPFGHAVYEKISRFLEMLTELRKLAHQNQLADLIWKIYDDTGFLDYVGGMPGGAQRQANLHALYERASAYEKMSFRGLFQFIRFIDKLQKREKDLAAANSKVTQNAVQVMTIHGSKGLEFPVVFLLDTTHQFNERALREDYLLDDTEGIGITWLSPTERVKVETLPKLVINERQQRKNAAEQMRLLYVALTRAEQQLYLVGAYQSRDEALSKWQKAFQSSTVTLNSSLRQGAKSFMDWIGMCLIRRQQSLEQFSLTQKAVPALEKNTARFKISFVAADELQSTSQAADHDWFKKLAQKQEPVLSAQANATFEKAKQLLEYNYPQLELTRTTAYQSVSDIKQLFGDPDEDQLQHLDDFGALQTPTRGHRIVQREFALPEFMEQKETVTSAQVGTATHELLRRVALEHAPTAAELKKLLRQLVTQGNITKSVAQKVNLQNVQHFFTTTLGQLLLQPQTVVKREVPFAALISAEQLFPVTATKDAILLHGIIDGYARTPTEIVVFDYKTDFLQAGDETKKAALVKRYRGQLNLYALALESILGQKVTKRYLYLLATGETVAL</sequence>
<evidence type="ECO:0000256" key="2">
    <source>
        <dbReference type="ARBA" id="ARBA00022741"/>
    </source>
</evidence>
<dbReference type="PANTHER" id="PTHR11070">
    <property type="entry name" value="UVRD / RECB / PCRA DNA HELICASE FAMILY MEMBER"/>
    <property type="match status" value="1"/>
</dbReference>
<keyword evidence="4 13" id="KW-0378">Hydrolase</keyword>
<comment type="function">
    <text evidence="13">The heterodimer acts as both an ATP-dependent DNA helicase and an ATP-dependent, dual-direction single-stranded exonuclease. Recognizes the chi site generating a DNA molecule suitable for the initiation of homologous recombination. The AddA nuclease domain is required for chi fragment generation; this subunit has the helicase and 3' -&gt; 5' nuclease activities.</text>
</comment>
<evidence type="ECO:0000313" key="18">
    <source>
        <dbReference type="Proteomes" id="UP000051166"/>
    </source>
</evidence>
<evidence type="ECO:0000256" key="13">
    <source>
        <dbReference type="HAMAP-Rule" id="MF_01451"/>
    </source>
</evidence>
<evidence type="ECO:0000259" key="16">
    <source>
        <dbReference type="PROSITE" id="PS51217"/>
    </source>
</evidence>
<evidence type="ECO:0000256" key="12">
    <source>
        <dbReference type="ARBA" id="ARBA00048988"/>
    </source>
</evidence>
<keyword evidence="8 13" id="KW-0238">DNA-binding</keyword>
<dbReference type="GO" id="GO:0003690">
    <property type="term" value="F:double-stranded DNA binding"/>
    <property type="evidence" value="ECO:0007669"/>
    <property type="project" value="UniProtKB-UniRule"/>
</dbReference>